<evidence type="ECO:0000313" key="1">
    <source>
        <dbReference type="Proteomes" id="UP000095287"/>
    </source>
</evidence>
<reference evidence="2" key="1">
    <citation type="submission" date="2016-11" db="UniProtKB">
        <authorList>
            <consortium name="WormBaseParasite"/>
        </authorList>
    </citation>
    <scope>IDENTIFICATION</scope>
</reference>
<organism evidence="1 2">
    <name type="scientific">Steinernema glaseri</name>
    <dbReference type="NCBI Taxonomy" id="37863"/>
    <lineage>
        <taxon>Eukaryota</taxon>
        <taxon>Metazoa</taxon>
        <taxon>Ecdysozoa</taxon>
        <taxon>Nematoda</taxon>
        <taxon>Chromadorea</taxon>
        <taxon>Rhabditida</taxon>
        <taxon>Tylenchina</taxon>
        <taxon>Panagrolaimomorpha</taxon>
        <taxon>Strongyloidoidea</taxon>
        <taxon>Steinernematidae</taxon>
        <taxon>Steinernema</taxon>
    </lineage>
</organism>
<dbReference type="AlphaFoldDB" id="A0A1I7ZN73"/>
<name>A0A1I7ZN73_9BILA</name>
<evidence type="ECO:0000313" key="2">
    <source>
        <dbReference type="WBParaSite" id="L893_g28104.t1"/>
    </source>
</evidence>
<proteinExistence type="predicted"/>
<accession>A0A1I7ZN73</accession>
<dbReference type="WBParaSite" id="L893_g28104.t1">
    <property type="protein sequence ID" value="L893_g28104.t1"/>
    <property type="gene ID" value="L893_g28104"/>
</dbReference>
<protein>
    <submittedName>
        <fullName evidence="2">Uncharacterized protein</fullName>
    </submittedName>
</protein>
<sequence length="71" mass="8038">MYNVAALWNSVSKHVCIRLAKQYDTLKTAKPQINEEQHGRLRAGRHSQGFWGFPSLASLIWKCGDTVGLRP</sequence>
<dbReference type="Proteomes" id="UP000095287">
    <property type="component" value="Unplaced"/>
</dbReference>
<keyword evidence="1" id="KW-1185">Reference proteome</keyword>